<dbReference type="AlphaFoldDB" id="A0A7M7ILH5"/>
<dbReference type="KEGG" id="ame:107965367"/>
<organism evidence="2">
    <name type="scientific">Apis mellifera</name>
    <name type="common">Honeybee</name>
    <dbReference type="NCBI Taxonomy" id="7460"/>
    <lineage>
        <taxon>Eukaryota</taxon>
        <taxon>Metazoa</taxon>
        <taxon>Ecdysozoa</taxon>
        <taxon>Arthropoda</taxon>
        <taxon>Hexapoda</taxon>
        <taxon>Insecta</taxon>
        <taxon>Pterygota</taxon>
        <taxon>Neoptera</taxon>
        <taxon>Endopterygota</taxon>
        <taxon>Hymenoptera</taxon>
        <taxon>Apocrita</taxon>
        <taxon>Aculeata</taxon>
        <taxon>Apoidea</taxon>
        <taxon>Anthophila</taxon>
        <taxon>Apidae</taxon>
        <taxon>Apis</taxon>
    </lineage>
</organism>
<keyword evidence="3" id="KW-1185">Reference proteome</keyword>
<evidence type="ECO:0000313" key="3">
    <source>
        <dbReference type="Proteomes" id="UP000005203"/>
    </source>
</evidence>
<evidence type="ECO:0000313" key="2">
    <source>
        <dbReference type="EnsemblMetazoa" id="XP_016771050"/>
    </source>
</evidence>
<reference evidence="2" key="1">
    <citation type="submission" date="2021-01" db="UniProtKB">
        <authorList>
            <consortium name="EnsemblMetazoa"/>
        </authorList>
    </citation>
    <scope>IDENTIFICATION</scope>
    <source>
        <strain evidence="2">DH4</strain>
    </source>
</reference>
<proteinExistence type="predicted"/>
<protein>
    <submittedName>
        <fullName evidence="4">Uncharacterized protein LOC107965367</fullName>
    </submittedName>
</protein>
<accession>A0A7M7ILH5</accession>
<evidence type="ECO:0000256" key="1">
    <source>
        <dbReference type="SAM" id="SignalP"/>
    </source>
</evidence>
<gene>
    <name evidence="4" type="primary">LOC107965367</name>
</gene>
<keyword evidence="1" id="KW-0732">Signal</keyword>
<dbReference type="RefSeq" id="XP_016771050.1">
    <property type="nucleotide sequence ID" value="XM_016915561.2"/>
</dbReference>
<dbReference type="EnsemblMetazoa" id="XM_016915561">
    <property type="protein sequence ID" value="XP_016771050"/>
    <property type="gene ID" value="LOC107965367"/>
</dbReference>
<name>A0A7M7ILH5_APIME</name>
<feature type="chain" id="PRO_5044659981" evidence="1">
    <location>
        <begin position="17"/>
        <end position="86"/>
    </location>
</feature>
<dbReference type="Proteomes" id="UP000005203">
    <property type="component" value="Linkage group LG12"/>
</dbReference>
<sequence length="86" mass="8338">MFKLAVLAAILAVATAAPGGLTGIIADHAVGPITAPLVLSHAAPLAAAHVIAQPVAPVIRTAPIVTKSVLTAAPLPLLAAGHGPLH</sequence>
<feature type="signal peptide" evidence="1">
    <location>
        <begin position="1"/>
        <end position="16"/>
    </location>
</feature>
<dbReference type="GeneID" id="107965367"/>
<accession>A0A8B7KP25</accession>
<evidence type="ECO:0000313" key="4">
    <source>
        <dbReference type="RefSeq" id="XP_016771050.1"/>
    </source>
</evidence>
<reference evidence="4" key="2">
    <citation type="submission" date="2025-04" db="UniProtKB">
        <authorList>
            <consortium name="RefSeq"/>
        </authorList>
    </citation>
    <scope>IDENTIFICATION</scope>
    <source>
        <strain evidence="4">DH4</strain>
        <tissue evidence="4">Whole body</tissue>
    </source>
</reference>